<proteinExistence type="predicted"/>
<dbReference type="AlphaFoldDB" id="A0A382NEW5"/>
<sequence>MSITFNQDDITKLKTLIQEGIHVMTEVETLNEGLRDTVKHVAEEMDIKP</sequence>
<evidence type="ECO:0000313" key="1">
    <source>
        <dbReference type="EMBL" id="SVC58865.1"/>
    </source>
</evidence>
<name>A0A382NEW5_9ZZZZ</name>
<organism evidence="1">
    <name type="scientific">marine metagenome</name>
    <dbReference type="NCBI Taxonomy" id="408172"/>
    <lineage>
        <taxon>unclassified sequences</taxon>
        <taxon>metagenomes</taxon>
        <taxon>ecological metagenomes</taxon>
    </lineage>
</organism>
<reference evidence="1" key="1">
    <citation type="submission" date="2018-05" db="EMBL/GenBank/DDBJ databases">
        <authorList>
            <person name="Lanie J.A."/>
            <person name="Ng W.-L."/>
            <person name="Kazmierczak K.M."/>
            <person name="Andrzejewski T.M."/>
            <person name="Davidsen T.M."/>
            <person name="Wayne K.J."/>
            <person name="Tettelin H."/>
            <person name="Glass J.I."/>
            <person name="Rusch D."/>
            <person name="Podicherti R."/>
            <person name="Tsui H.-C.T."/>
            <person name="Winkler M.E."/>
        </authorList>
    </citation>
    <scope>NUCLEOTIDE SEQUENCE</scope>
</reference>
<accession>A0A382NEW5</accession>
<gene>
    <name evidence="1" type="ORF">METZ01_LOCUS311719</name>
</gene>
<feature type="non-terminal residue" evidence="1">
    <location>
        <position position="49"/>
    </location>
</feature>
<dbReference type="EMBL" id="UINC01099525">
    <property type="protein sequence ID" value="SVC58865.1"/>
    <property type="molecule type" value="Genomic_DNA"/>
</dbReference>
<protein>
    <submittedName>
        <fullName evidence="1">Uncharacterized protein</fullName>
    </submittedName>
</protein>